<evidence type="ECO:0000313" key="1">
    <source>
        <dbReference type="EMBL" id="KAH7975755.1"/>
    </source>
</evidence>
<keyword evidence="2" id="KW-1185">Reference proteome</keyword>
<reference evidence="1" key="2">
    <citation type="submission" date="2021-09" db="EMBL/GenBank/DDBJ databases">
        <authorList>
            <person name="Jia N."/>
            <person name="Wang J."/>
            <person name="Shi W."/>
            <person name="Du L."/>
            <person name="Sun Y."/>
            <person name="Zhan W."/>
            <person name="Jiang J."/>
            <person name="Wang Q."/>
            <person name="Zhang B."/>
            <person name="Ji P."/>
            <person name="Sakyi L.B."/>
            <person name="Cui X."/>
            <person name="Yuan T."/>
            <person name="Jiang B."/>
            <person name="Yang W."/>
            <person name="Lam T.T.-Y."/>
            <person name="Chang Q."/>
            <person name="Ding S."/>
            <person name="Wang X."/>
            <person name="Zhu J."/>
            <person name="Ruan X."/>
            <person name="Zhao L."/>
            <person name="Wei J."/>
            <person name="Que T."/>
            <person name="Du C."/>
            <person name="Cheng J."/>
            <person name="Dai P."/>
            <person name="Han X."/>
            <person name="Huang E."/>
            <person name="Gao Y."/>
            <person name="Liu J."/>
            <person name="Shao H."/>
            <person name="Ye R."/>
            <person name="Li L."/>
            <person name="Wei W."/>
            <person name="Wang X."/>
            <person name="Wang C."/>
            <person name="Huo Q."/>
            <person name="Li W."/>
            <person name="Guo W."/>
            <person name="Chen H."/>
            <person name="Chen S."/>
            <person name="Zhou L."/>
            <person name="Zhou L."/>
            <person name="Ni X."/>
            <person name="Tian J."/>
            <person name="Zhou Y."/>
            <person name="Sheng Y."/>
            <person name="Liu T."/>
            <person name="Pan Y."/>
            <person name="Xia L."/>
            <person name="Li J."/>
            <person name="Zhao F."/>
            <person name="Cao W."/>
        </authorList>
    </citation>
    <scope>NUCLEOTIDE SEQUENCE</scope>
    <source>
        <strain evidence="1">Rsan-2018</strain>
        <tissue evidence="1">Larvae</tissue>
    </source>
</reference>
<accession>A0A9D4QC90</accession>
<name>A0A9D4QC90_RHISA</name>
<gene>
    <name evidence="1" type="ORF">HPB52_004926</name>
</gene>
<dbReference type="EMBL" id="JABSTV010001246">
    <property type="protein sequence ID" value="KAH7975755.1"/>
    <property type="molecule type" value="Genomic_DNA"/>
</dbReference>
<dbReference type="AlphaFoldDB" id="A0A9D4QC90"/>
<comment type="caution">
    <text evidence="1">The sequence shown here is derived from an EMBL/GenBank/DDBJ whole genome shotgun (WGS) entry which is preliminary data.</text>
</comment>
<protein>
    <submittedName>
        <fullName evidence="1">Uncharacterized protein</fullName>
    </submittedName>
</protein>
<reference evidence="1" key="1">
    <citation type="journal article" date="2020" name="Cell">
        <title>Large-Scale Comparative Analyses of Tick Genomes Elucidate Their Genetic Diversity and Vector Capacities.</title>
        <authorList>
            <consortium name="Tick Genome and Microbiome Consortium (TIGMIC)"/>
            <person name="Jia N."/>
            <person name="Wang J."/>
            <person name="Shi W."/>
            <person name="Du L."/>
            <person name="Sun Y."/>
            <person name="Zhan W."/>
            <person name="Jiang J.F."/>
            <person name="Wang Q."/>
            <person name="Zhang B."/>
            <person name="Ji P."/>
            <person name="Bell-Sakyi L."/>
            <person name="Cui X.M."/>
            <person name="Yuan T.T."/>
            <person name="Jiang B.G."/>
            <person name="Yang W.F."/>
            <person name="Lam T.T."/>
            <person name="Chang Q.C."/>
            <person name="Ding S.J."/>
            <person name="Wang X.J."/>
            <person name="Zhu J.G."/>
            <person name="Ruan X.D."/>
            <person name="Zhao L."/>
            <person name="Wei J.T."/>
            <person name="Ye R.Z."/>
            <person name="Que T.C."/>
            <person name="Du C.H."/>
            <person name="Zhou Y.H."/>
            <person name="Cheng J.X."/>
            <person name="Dai P.F."/>
            <person name="Guo W.B."/>
            <person name="Han X.H."/>
            <person name="Huang E.J."/>
            <person name="Li L.F."/>
            <person name="Wei W."/>
            <person name="Gao Y.C."/>
            <person name="Liu J.Z."/>
            <person name="Shao H.Z."/>
            <person name="Wang X."/>
            <person name="Wang C.C."/>
            <person name="Yang T.C."/>
            <person name="Huo Q.B."/>
            <person name="Li W."/>
            <person name="Chen H.Y."/>
            <person name="Chen S.E."/>
            <person name="Zhou L.G."/>
            <person name="Ni X.B."/>
            <person name="Tian J.H."/>
            <person name="Sheng Y."/>
            <person name="Liu T."/>
            <person name="Pan Y.S."/>
            <person name="Xia L.Y."/>
            <person name="Li J."/>
            <person name="Zhao F."/>
            <person name="Cao W.C."/>
        </authorList>
    </citation>
    <scope>NUCLEOTIDE SEQUENCE</scope>
    <source>
        <strain evidence="1">Rsan-2018</strain>
    </source>
</reference>
<dbReference type="VEuPathDB" id="VectorBase:RSAN_030573"/>
<proteinExistence type="predicted"/>
<sequence>MLVFAGELKRLARKLHAVQQCSCDLTFHCLPSHVEIPGNEAYDRASKEAHDPSTAVTDFVSNADVGRLVARYVCERHPDPHVAAGKPPRRLPLRGLSRTDWRLLLRLRIRCQYAAEGIHRLAAAPTASTAVTRRRWSTFSSYAPPSTRAGLPCSTSTAGSAYHGPPPWSSSSPSAAASALNVLSPRYSSSSPAPHCMSVCCALKFASADSPAPALASDRCPCAGRAGHA</sequence>
<evidence type="ECO:0000313" key="2">
    <source>
        <dbReference type="Proteomes" id="UP000821837"/>
    </source>
</evidence>
<organism evidence="1 2">
    <name type="scientific">Rhipicephalus sanguineus</name>
    <name type="common">Brown dog tick</name>
    <name type="synonym">Ixodes sanguineus</name>
    <dbReference type="NCBI Taxonomy" id="34632"/>
    <lineage>
        <taxon>Eukaryota</taxon>
        <taxon>Metazoa</taxon>
        <taxon>Ecdysozoa</taxon>
        <taxon>Arthropoda</taxon>
        <taxon>Chelicerata</taxon>
        <taxon>Arachnida</taxon>
        <taxon>Acari</taxon>
        <taxon>Parasitiformes</taxon>
        <taxon>Ixodida</taxon>
        <taxon>Ixodoidea</taxon>
        <taxon>Ixodidae</taxon>
        <taxon>Rhipicephalinae</taxon>
        <taxon>Rhipicephalus</taxon>
        <taxon>Rhipicephalus</taxon>
    </lineage>
</organism>
<dbReference type="Proteomes" id="UP000821837">
    <property type="component" value="Chromosome 10"/>
</dbReference>